<dbReference type="InterPro" id="IPR055342">
    <property type="entry name" value="MreC_beta-barrel_core"/>
</dbReference>
<gene>
    <name evidence="8" type="ORF">SGADD02_01964</name>
</gene>
<dbReference type="Gene3D" id="2.40.10.350">
    <property type="entry name" value="Rod shape-determining protein MreC, domain 2"/>
    <property type="match status" value="1"/>
</dbReference>
<evidence type="ECO:0000313" key="8">
    <source>
        <dbReference type="EMBL" id="KXT64536.1"/>
    </source>
</evidence>
<proteinExistence type="inferred from homology"/>
<evidence type="ECO:0000256" key="2">
    <source>
        <dbReference type="ARBA" id="ARBA00013855"/>
    </source>
</evidence>
<dbReference type="GO" id="GO:0005886">
    <property type="term" value="C:plasma membrane"/>
    <property type="evidence" value="ECO:0007669"/>
    <property type="project" value="TreeGrafter"/>
</dbReference>
<keyword evidence="3 5" id="KW-0133">Cell shape</keyword>
<feature type="domain" description="Cyclic nucleotide-binding" evidence="7">
    <location>
        <begin position="196"/>
        <end position="275"/>
    </location>
</feature>
<dbReference type="PIRSF" id="PIRSF038471">
    <property type="entry name" value="MreC"/>
    <property type="match status" value="1"/>
</dbReference>
<dbReference type="PROSITE" id="PS50042">
    <property type="entry name" value="CNMP_BINDING_3"/>
    <property type="match status" value="1"/>
</dbReference>
<dbReference type="Proteomes" id="UP000070198">
    <property type="component" value="Unassembled WGS sequence"/>
</dbReference>
<feature type="coiled-coil region" evidence="6">
    <location>
        <begin position="69"/>
        <end position="113"/>
    </location>
</feature>
<comment type="caution">
    <text evidence="8">The sequence shown here is derived from an EMBL/GenBank/DDBJ whole genome shotgun (WGS) entry which is preliminary data.</text>
</comment>
<reference evidence="8 9" key="1">
    <citation type="submission" date="2016-01" db="EMBL/GenBank/DDBJ databases">
        <title>Highly variable Streptococcus oralis are common among viridans streptococci isolated from primates.</title>
        <authorList>
            <person name="Denapaite D."/>
            <person name="Rieger M."/>
            <person name="Koendgen S."/>
            <person name="Brueckner R."/>
            <person name="Ochigava I."/>
            <person name="Kappeler P."/>
            <person name="Maetz-Rensing K."/>
            <person name="Leendertz F."/>
            <person name="Hakenbeck R."/>
        </authorList>
    </citation>
    <scope>NUCLEOTIDE SEQUENCE [LARGE SCALE GENOMIC DNA]</scope>
    <source>
        <strain evidence="8 9">DD02</strain>
    </source>
</reference>
<keyword evidence="6" id="KW-0175">Coiled coil</keyword>
<dbReference type="GO" id="GO:0008360">
    <property type="term" value="P:regulation of cell shape"/>
    <property type="evidence" value="ECO:0007669"/>
    <property type="project" value="UniProtKB-KW"/>
</dbReference>
<dbReference type="InterPro" id="IPR042175">
    <property type="entry name" value="Cell/Rod_MreC_2"/>
</dbReference>
<comment type="similarity">
    <text evidence="1 5">Belongs to the MreC family.</text>
</comment>
<name>A0A139ML98_9STRE</name>
<dbReference type="Pfam" id="PF04085">
    <property type="entry name" value="MreC"/>
    <property type="match status" value="1"/>
</dbReference>
<evidence type="ECO:0000256" key="4">
    <source>
        <dbReference type="ARBA" id="ARBA00032089"/>
    </source>
</evidence>
<dbReference type="RefSeq" id="WP_012961312.1">
    <property type="nucleotide sequence ID" value="NZ_JALDUS010000012.1"/>
</dbReference>
<dbReference type="InterPro" id="IPR007221">
    <property type="entry name" value="MreC"/>
</dbReference>
<evidence type="ECO:0000256" key="3">
    <source>
        <dbReference type="ARBA" id="ARBA00022960"/>
    </source>
</evidence>
<evidence type="ECO:0000313" key="9">
    <source>
        <dbReference type="Proteomes" id="UP000070198"/>
    </source>
</evidence>
<accession>A0A139ML98</accession>
<protein>
    <recommendedName>
        <fullName evidence="2 5">Cell shape-determining protein MreC</fullName>
    </recommendedName>
    <alternativeName>
        <fullName evidence="4 5">Cell shape protein MreC</fullName>
    </alternativeName>
</protein>
<sequence>MKKLRISRFVFFAVLILLLLGMSLAFLFRNSGVVSAISSPIRSVVARVDSVVSAPFRFLDSANEEIRDLFNTYSENKELKQKVAELEDQSELIDSLKEENEELNSEIGASSSITSQFSATGKVIVRSPVSWYDSLTVKLGKKNNITKKMLALSGGGLIGTVSDVDSTTSSITLLSNGSDFNIPIKITTSSAEVYGLLESYDSDKKCFVITNLNSSVDIEEGDSVVTSGLDGDTVANISVGTVSSVKNSSESLERVVYVTSTADFSDISYVTIVGD</sequence>
<comment type="function">
    <text evidence="5">Involved in formation and maintenance of cell shape.</text>
</comment>
<dbReference type="EMBL" id="LQOF01000407">
    <property type="protein sequence ID" value="KXT64536.1"/>
    <property type="molecule type" value="Genomic_DNA"/>
</dbReference>
<organism evidence="8 9">
    <name type="scientific">Streptococcus gallolyticus</name>
    <dbReference type="NCBI Taxonomy" id="315405"/>
    <lineage>
        <taxon>Bacteria</taxon>
        <taxon>Bacillati</taxon>
        <taxon>Bacillota</taxon>
        <taxon>Bacilli</taxon>
        <taxon>Lactobacillales</taxon>
        <taxon>Streptococcaceae</taxon>
        <taxon>Streptococcus</taxon>
    </lineage>
</organism>
<evidence type="ECO:0000256" key="6">
    <source>
        <dbReference type="SAM" id="Coils"/>
    </source>
</evidence>
<dbReference type="PANTHER" id="PTHR34138:SF1">
    <property type="entry name" value="CELL SHAPE-DETERMINING PROTEIN MREC"/>
    <property type="match status" value="1"/>
</dbReference>
<dbReference type="InterPro" id="IPR042177">
    <property type="entry name" value="Cell/Rod_1"/>
</dbReference>
<evidence type="ECO:0000256" key="5">
    <source>
        <dbReference type="PIRNR" id="PIRNR038471"/>
    </source>
</evidence>
<dbReference type="PATRIC" id="fig|315405.11.peg.2296"/>
<dbReference type="PANTHER" id="PTHR34138">
    <property type="entry name" value="CELL SHAPE-DETERMINING PROTEIN MREC"/>
    <property type="match status" value="1"/>
</dbReference>
<evidence type="ECO:0000259" key="7">
    <source>
        <dbReference type="PROSITE" id="PS50042"/>
    </source>
</evidence>
<dbReference type="NCBIfam" id="TIGR00219">
    <property type="entry name" value="mreC"/>
    <property type="match status" value="1"/>
</dbReference>
<dbReference type="AlphaFoldDB" id="A0A139ML98"/>
<dbReference type="InterPro" id="IPR000595">
    <property type="entry name" value="cNMP-bd_dom"/>
</dbReference>
<dbReference type="Gene3D" id="2.40.10.340">
    <property type="entry name" value="Rod shape-determining protein MreC, domain 1"/>
    <property type="match status" value="1"/>
</dbReference>
<evidence type="ECO:0000256" key="1">
    <source>
        <dbReference type="ARBA" id="ARBA00009369"/>
    </source>
</evidence>